<dbReference type="InterPro" id="IPR000330">
    <property type="entry name" value="SNF2_N"/>
</dbReference>
<accession>A0A9Q3JHI1</accession>
<reference evidence="4" key="1">
    <citation type="submission" date="2021-03" db="EMBL/GenBank/DDBJ databases">
        <title>Draft genome sequence of rust myrtle Austropuccinia psidii MF-1, a brazilian biotype.</title>
        <authorList>
            <person name="Quecine M.C."/>
            <person name="Pachon D.M.R."/>
            <person name="Bonatelli M.L."/>
            <person name="Correr F.H."/>
            <person name="Franceschini L.M."/>
            <person name="Leite T.F."/>
            <person name="Margarido G.R.A."/>
            <person name="Almeida C.A."/>
            <person name="Ferrarezi J.A."/>
            <person name="Labate C.A."/>
        </authorList>
    </citation>
    <scope>NUCLEOTIDE SEQUENCE</scope>
    <source>
        <strain evidence="4">MF-1</strain>
    </source>
</reference>
<keyword evidence="5" id="KW-1185">Reference proteome</keyword>
<name>A0A9Q3JHI1_9BASI</name>
<feature type="domain" description="SNF2 N-terminal" evidence="3">
    <location>
        <begin position="9"/>
        <end position="90"/>
    </location>
</feature>
<dbReference type="Pfam" id="PF00176">
    <property type="entry name" value="SNF2-rel_dom"/>
    <property type="match status" value="1"/>
</dbReference>
<protein>
    <recommendedName>
        <fullName evidence="3">SNF2 N-terminal domain-containing protein</fullName>
    </recommendedName>
</protein>
<organism evidence="4 5">
    <name type="scientific">Austropuccinia psidii MF-1</name>
    <dbReference type="NCBI Taxonomy" id="1389203"/>
    <lineage>
        <taxon>Eukaryota</taxon>
        <taxon>Fungi</taxon>
        <taxon>Dikarya</taxon>
        <taxon>Basidiomycota</taxon>
        <taxon>Pucciniomycotina</taxon>
        <taxon>Pucciniomycetes</taxon>
        <taxon>Pucciniales</taxon>
        <taxon>Sphaerophragmiaceae</taxon>
        <taxon>Austropuccinia</taxon>
    </lineage>
</organism>
<evidence type="ECO:0000313" key="5">
    <source>
        <dbReference type="Proteomes" id="UP000765509"/>
    </source>
</evidence>
<dbReference type="EMBL" id="AVOT02072148">
    <property type="protein sequence ID" value="MBW0562199.1"/>
    <property type="molecule type" value="Genomic_DNA"/>
</dbReference>
<keyword evidence="1" id="KW-0547">Nucleotide-binding</keyword>
<dbReference type="InterPro" id="IPR027417">
    <property type="entry name" value="P-loop_NTPase"/>
</dbReference>
<evidence type="ECO:0000313" key="4">
    <source>
        <dbReference type="EMBL" id="MBW0562199.1"/>
    </source>
</evidence>
<comment type="caution">
    <text evidence="4">The sequence shown here is derived from an EMBL/GenBank/DDBJ whole genome shotgun (WGS) entry which is preliminary data.</text>
</comment>
<evidence type="ECO:0000259" key="3">
    <source>
        <dbReference type="Pfam" id="PF00176"/>
    </source>
</evidence>
<proteinExistence type="predicted"/>
<dbReference type="Proteomes" id="UP000765509">
    <property type="component" value="Unassembled WGS sequence"/>
</dbReference>
<dbReference type="GO" id="GO:0005524">
    <property type="term" value="F:ATP binding"/>
    <property type="evidence" value="ECO:0007669"/>
    <property type="project" value="InterPro"/>
</dbReference>
<keyword evidence="2" id="KW-0067">ATP-binding</keyword>
<evidence type="ECO:0000256" key="1">
    <source>
        <dbReference type="ARBA" id="ARBA00022741"/>
    </source>
</evidence>
<evidence type="ECO:0000256" key="2">
    <source>
        <dbReference type="ARBA" id="ARBA00022840"/>
    </source>
</evidence>
<dbReference type="OrthoDB" id="448448at2759"/>
<gene>
    <name evidence="4" type="ORF">O181_101914</name>
</gene>
<dbReference type="InterPro" id="IPR038718">
    <property type="entry name" value="SNF2-like_sf"/>
</dbReference>
<dbReference type="AlphaFoldDB" id="A0A9Q3JHI1"/>
<sequence>MINTPLLPHQKTVLAFLLDQEIPSGKSAHTLWATSPPGYTFIARNINTKKVIISVKLLLTNTPLGGLLGDDMRLGKTMQAIALTGTSKEQLMTTPPLSSSHLA</sequence>
<dbReference type="Gene3D" id="3.40.50.10810">
    <property type="entry name" value="Tandem AAA-ATPase domain"/>
    <property type="match status" value="1"/>
</dbReference>
<dbReference type="SUPFAM" id="SSF52540">
    <property type="entry name" value="P-loop containing nucleoside triphosphate hydrolases"/>
    <property type="match status" value="1"/>
</dbReference>